<dbReference type="SMART" id="SM00327">
    <property type="entry name" value="VWA"/>
    <property type="match status" value="1"/>
</dbReference>
<dbReference type="InterPro" id="IPR041628">
    <property type="entry name" value="ChlI/MoxR_AAA_lid"/>
</dbReference>
<dbReference type="AlphaFoldDB" id="A0A840Y0C4"/>
<dbReference type="RefSeq" id="WP_184484107.1">
    <property type="nucleotide sequence ID" value="NZ_JACIJE010000005.1"/>
</dbReference>
<feature type="compositionally biased region" description="Pro residues" evidence="1">
    <location>
        <begin position="265"/>
        <end position="276"/>
    </location>
</feature>
<reference evidence="3 4" key="1">
    <citation type="submission" date="2020-08" db="EMBL/GenBank/DDBJ databases">
        <title>Genomic Encyclopedia of Type Strains, Phase IV (KMG-IV): sequencing the most valuable type-strain genomes for metagenomic binning, comparative biology and taxonomic classification.</title>
        <authorList>
            <person name="Goeker M."/>
        </authorList>
    </citation>
    <scope>NUCLEOTIDE SEQUENCE [LARGE SCALE GENOMIC DNA]</scope>
    <source>
        <strain evidence="3 4">DSM 25895</strain>
    </source>
</reference>
<dbReference type="Gene3D" id="3.40.50.300">
    <property type="entry name" value="P-loop containing nucleotide triphosphate hydrolases"/>
    <property type="match status" value="1"/>
</dbReference>
<dbReference type="Gene3D" id="1.10.8.80">
    <property type="entry name" value="Magnesium chelatase subunit I, C-Terminal domain"/>
    <property type="match status" value="1"/>
</dbReference>
<dbReference type="NCBIfam" id="NF009943">
    <property type="entry name" value="PRK13406.1"/>
    <property type="match status" value="1"/>
</dbReference>
<dbReference type="EC" id="6.6.1.1" evidence="3"/>
<feature type="region of interest" description="Disordered" evidence="1">
    <location>
        <begin position="262"/>
        <end position="291"/>
    </location>
</feature>
<dbReference type="PROSITE" id="PS50234">
    <property type="entry name" value="VWFA"/>
    <property type="match status" value="1"/>
</dbReference>
<evidence type="ECO:0000313" key="3">
    <source>
        <dbReference type="EMBL" id="MBB5689867.1"/>
    </source>
</evidence>
<evidence type="ECO:0000313" key="4">
    <source>
        <dbReference type="Proteomes" id="UP000562254"/>
    </source>
</evidence>
<feature type="domain" description="VWFA" evidence="2">
    <location>
        <begin position="403"/>
        <end position="543"/>
    </location>
</feature>
<dbReference type="SUPFAM" id="SSF53300">
    <property type="entry name" value="vWA-like"/>
    <property type="match status" value="1"/>
</dbReference>
<keyword evidence="3" id="KW-0436">Ligase</keyword>
<organism evidence="3 4">
    <name type="scientific">Neoroseomonas alkaliterrae</name>
    <dbReference type="NCBI Taxonomy" id="1452450"/>
    <lineage>
        <taxon>Bacteria</taxon>
        <taxon>Pseudomonadati</taxon>
        <taxon>Pseudomonadota</taxon>
        <taxon>Alphaproteobacteria</taxon>
        <taxon>Acetobacterales</taxon>
        <taxon>Acetobacteraceae</taxon>
        <taxon>Neoroseomonas</taxon>
    </lineage>
</organism>
<dbReference type="SUPFAM" id="SSF52540">
    <property type="entry name" value="P-loop containing nucleoside triphosphate hydrolases"/>
    <property type="match status" value="1"/>
</dbReference>
<sequence>MIAAGDGRASPRTAPEQGVVADQRAAAMLLAVDPLGLGGAVLRGGPGPERESWLAAFRNLLPEGTPWRRMPHQVTDDRLLGGLDLAATLAAGRPVADRGLLAEADGGILLLSSAERAAPALASRLAAVMDARMVHLERDGLARCSPARFTLVALDEGEEEEAIAPALAERLAFHLSPVLLPAGPCARIAEARARLAGIEVPPEAAHALCAAALALGIASLRAPILALRAAVAAAALAGRAAVMPEDATLAARLVLAPRATMLPASEPPSEAPQPPEDMPESDPESRPSAAADDTLADRVIAAAAAALPARLLAGLSAGMRAAARSGAPDGRAGLRKAAPLRGRPAGTRPGPLRSGARIALVETLRAAAPWQRLRREARPHGPRLRIQPSDIRLRRFEAPQQTVAIFVVDASGSAALHRLAEAKGAVEMLLADCYVRRDRVALIGFRGRGAEVLLPPTASLVRAKRCLAGLPGGGGTPLAAGLDAAQALAHACRRAGRTPLIVLLTDGRANVARDGSGGRARAEADALAAARPLRASAVPSLLVDTAPRPQPFGRDLAAAMGARYLPLPFADAARLSGAVRDAAG</sequence>
<proteinExistence type="predicted"/>
<dbReference type="PANTHER" id="PTHR43473">
    <property type="entry name" value="MAGNESIUM-CHELATASE SUBUNIT CHLD, CHLOROPLASTIC"/>
    <property type="match status" value="1"/>
</dbReference>
<evidence type="ECO:0000256" key="1">
    <source>
        <dbReference type="SAM" id="MobiDB-lite"/>
    </source>
</evidence>
<dbReference type="PANTHER" id="PTHR43473:SF2">
    <property type="entry name" value="MAGNESIUM-CHELATASE SUBUNIT CHLD, CHLOROPLASTIC"/>
    <property type="match status" value="1"/>
</dbReference>
<protein>
    <submittedName>
        <fullName evidence="3">Magnesium chelatase subunit D</fullName>
        <ecNumber evidence="3">6.6.1.1</ecNumber>
    </submittedName>
</protein>
<dbReference type="Proteomes" id="UP000562254">
    <property type="component" value="Unassembled WGS sequence"/>
</dbReference>
<dbReference type="Pfam" id="PF17863">
    <property type="entry name" value="AAA_lid_2"/>
    <property type="match status" value="1"/>
</dbReference>
<feature type="region of interest" description="Disordered" evidence="1">
    <location>
        <begin position="323"/>
        <end position="353"/>
    </location>
</feature>
<dbReference type="Gene3D" id="3.40.50.410">
    <property type="entry name" value="von Willebrand factor, type A domain"/>
    <property type="match status" value="1"/>
</dbReference>
<dbReference type="InterPro" id="IPR027417">
    <property type="entry name" value="P-loop_NTPase"/>
</dbReference>
<comment type="caution">
    <text evidence="3">The sequence shown here is derived from an EMBL/GenBank/DDBJ whole genome shotgun (WGS) entry which is preliminary data.</text>
</comment>
<evidence type="ECO:0000259" key="2">
    <source>
        <dbReference type="PROSITE" id="PS50234"/>
    </source>
</evidence>
<dbReference type="InterPro" id="IPR036465">
    <property type="entry name" value="vWFA_dom_sf"/>
</dbReference>
<dbReference type="Pfam" id="PF13519">
    <property type="entry name" value="VWA_2"/>
    <property type="match status" value="1"/>
</dbReference>
<dbReference type="GO" id="GO:0016851">
    <property type="term" value="F:magnesium chelatase activity"/>
    <property type="evidence" value="ECO:0007669"/>
    <property type="project" value="UniProtKB-EC"/>
</dbReference>
<dbReference type="EMBL" id="JACIJE010000005">
    <property type="protein sequence ID" value="MBB5689867.1"/>
    <property type="molecule type" value="Genomic_DNA"/>
</dbReference>
<name>A0A840Y0C4_9PROT</name>
<dbReference type="InterPro" id="IPR002035">
    <property type="entry name" value="VWF_A"/>
</dbReference>
<accession>A0A840Y0C4</accession>
<gene>
    <name evidence="3" type="ORF">FHS88_001993</name>
</gene>
<keyword evidence="4" id="KW-1185">Reference proteome</keyword>